<evidence type="ECO:0000313" key="3">
    <source>
        <dbReference type="Proteomes" id="UP001057522"/>
    </source>
</evidence>
<dbReference type="Gene3D" id="3.10.450.520">
    <property type="match status" value="1"/>
</dbReference>
<organism evidence="2 3">
    <name type="scientific">Helicobacter colisuis</name>
    <dbReference type="NCBI Taxonomy" id="2949739"/>
    <lineage>
        <taxon>Bacteria</taxon>
        <taxon>Pseudomonadati</taxon>
        <taxon>Campylobacterota</taxon>
        <taxon>Epsilonproteobacteria</taxon>
        <taxon>Campylobacterales</taxon>
        <taxon>Helicobacteraceae</taxon>
        <taxon>Helicobacter</taxon>
    </lineage>
</organism>
<keyword evidence="3" id="KW-1185">Reference proteome</keyword>
<comment type="caution">
    <text evidence="2">The sequence shown here is derived from an EMBL/GenBank/DDBJ whole genome shotgun (WGS) entry which is preliminary data.</text>
</comment>
<accession>A0ABT0TVM1</accession>
<keyword evidence="2" id="KW-0560">Oxidoreductase</keyword>
<keyword evidence="1" id="KW-0732">Signal</keyword>
<feature type="chain" id="PRO_5045838518" evidence="1">
    <location>
        <begin position="18"/>
        <end position="242"/>
    </location>
</feature>
<gene>
    <name evidence="2" type="ORF">NCR95_07350</name>
</gene>
<dbReference type="InterPro" id="IPR036249">
    <property type="entry name" value="Thioredoxin-like_sf"/>
</dbReference>
<dbReference type="Proteomes" id="UP001057522">
    <property type="component" value="Unassembled WGS sequence"/>
</dbReference>
<sequence length="242" mass="27399">MKKIIAILACGLTFASAALEENFKKSIKAMADVEVEVEFKKELVSFPSMYFVIGKTKGGDIFPVIVSKEGEYFIGLSNVLKLSNVDTQMMQEALNQAQKEKEARDSKVLKELFSSFKESDFLYLQGEGKNLPTKIVVSDPDCPYCREHLKSINQELKKANIKMIFAPIHEKEAFVKSQLIMNEAAKLKKDDTKGKVVLLNKYFKDITLSDKELKTDFSRIAQNTKKIFESGVIKGVPFIYEE</sequence>
<proteinExistence type="predicted"/>
<dbReference type="GO" id="GO:0004601">
    <property type="term" value="F:peroxidase activity"/>
    <property type="evidence" value="ECO:0007669"/>
    <property type="project" value="UniProtKB-KW"/>
</dbReference>
<keyword evidence="2" id="KW-0575">Peroxidase</keyword>
<feature type="signal peptide" evidence="1">
    <location>
        <begin position="1"/>
        <end position="17"/>
    </location>
</feature>
<reference evidence="2" key="1">
    <citation type="submission" date="2022-06" db="EMBL/GenBank/DDBJ databases">
        <title>Helicobacter colisuis sp. nov.</title>
        <authorList>
            <person name="Papic B."/>
            <person name="Gruntar I."/>
        </authorList>
    </citation>
    <scope>NUCLEOTIDE SEQUENCE</scope>
    <source>
        <strain evidence="2">11154-15</strain>
    </source>
</reference>
<dbReference type="SUPFAM" id="SSF52833">
    <property type="entry name" value="Thioredoxin-like"/>
    <property type="match status" value="1"/>
</dbReference>
<protein>
    <submittedName>
        <fullName evidence="2">Thiol peroxidase</fullName>
    </submittedName>
</protein>
<evidence type="ECO:0000313" key="2">
    <source>
        <dbReference type="EMBL" id="MCL9819976.1"/>
    </source>
</evidence>
<evidence type="ECO:0000256" key="1">
    <source>
        <dbReference type="SAM" id="SignalP"/>
    </source>
</evidence>
<dbReference type="EMBL" id="JAMOKX010000006">
    <property type="protein sequence ID" value="MCL9819976.1"/>
    <property type="molecule type" value="Genomic_DNA"/>
</dbReference>
<dbReference type="Gene3D" id="3.40.30.10">
    <property type="entry name" value="Glutaredoxin"/>
    <property type="match status" value="1"/>
</dbReference>
<dbReference type="RefSeq" id="WP_250604833.1">
    <property type="nucleotide sequence ID" value="NZ_JAMOKX010000006.1"/>
</dbReference>
<name>A0ABT0TVM1_9HELI</name>